<sequence>MNNYMDTSGLSILDTLITLDGQDVQGVLEDLLSARTDISSVYMRYAVKGNSDESAALIDSIIEECERLLQAESFADYMEASDIKAELTQEVKKSSINTVRKILNCVKRFAARAHSTTLTTACSRAWQQNQVTPCTC</sequence>
<dbReference type="InterPro" id="IPR028374">
    <property type="entry name" value="FadR_C"/>
</dbReference>
<gene>
    <name evidence="5" type="ORF">JCM19237_1424</name>
</gene>
<organism evidence="5 6">
    <name type="scientific">Photobacterium aphoticum</name>
    <dbReference type="NCBI Taxonomy" id="754436"/>
    <lineage>
        <taxon>Bacteria</taxon>
        <taxon>Pseudomonadati</taxon>
        <taxon>Pseudomonadota</taxon>
        <taxon>Gammaproteobacteria</taxon>
        <taxon>Vibrionales</taxon>
        <taxon>Vibrionaceae</taxon>
        <taxon>Photobacterium</taxon>
    </lineage>
</organism>
<dbReference type="AlphaFoldDB" id="A0A090R080"/>
<comment type="caution">
    <text evidence="5">The sequence shown here is derived from an EMBL/GenBank/DDBJ whole genome shotgun (WGS) entry which is preliminary data.</text>
</comment>
<dbReference type="GO" id="GO:0003677">
    <property type="term" value="F:DNA binding"/>
    <property type="evidence" value="ECO:0007669"/>
    <property type="project" value="UniProtKB-KW"/>
</dbReference>
<dbReference type="Gene3D" id="1.20.120.530">
    <property type="entry name" value="GntR ligand-binding domain-like"/>
    <property type="match status" value="1"/>
</dbReference>
<dbReference type="STRING" id="754436.JCM19237_1424"/>
<dbReference type="eggNOG" id="COG2186">
    <property type="taxonomic scope" value="Bacteria"/>
</dbReference>
<evidence type="ECO:0000256" key="3">
    <source>
        <dbReference type="ARBA" id="ARBA00023163"/>
    </source>
</evidence>
<evidence type="ECO:0000313" key="6">
    <source>
        <dbReference type="Proteomes" id="UP000029227"/>
    </source>
</evidence>
<keyword evidence="2" id="KW-0238">DNA-binding</keyword>
<evidence type="ECO:0000259" key="4">
    <source>
        <dbReference type="Pfam" id="PF07840"/>
    </source>
</evidence>
<dbReference type="GO" id="GO:0019217">
    <property type="term" value="P:regulation of fatty acid metabolic process"/>
    <property type="evidence" value="ECO:0007669"/>
    <property type="project" value="InterPro"/>
</dbReference>
<reference evidence="5 6" key="1">
    <citation type="journal article" date="2014" name="Genome Announc.">
        <title>Draft Genome Sequences of Two Vibrionaceae Species, Vibrio ponticus C121 and Photobacterium aphoticum C119, Isolated as Coral Reef Microbiota.</title>
        <authorList>
            <person name="Al-saari N."/>
            <person name="Meirelles P.M."/>
            <person name="Mino S."/>
            <person name="Suda W."/>
            <person name="Oshima K."/>
            <person name="Hattori M."/>
            <person name="Ohkuma M."/>
            <person name="Thompson F.L."/>
            <person name="Gomez-Gil B."/>
            <person name="Sawabe T."/>
            <person name="Sawabe T."/>
        </authorList>
    </citation>
    <scope>NUCLEOTIDE SEQUENCE [LARGE SCALE GENOMIC DNA]</scope>
    <source>
        <strain evidence="5 6">JCM 19237</strain>
    </source>
</reference>
<keyword evidence="3" id="KW-0804">Transcription</keyword>
<dbReference type="InterPro" id="IPR008920">
    <property type="entry name" value="TF_FadR/GntR_C"/>
</dbReference>
<evidence type="ECO:0000256" key="1">
    <source>
        <dbReference type="ARBA" id="ARBA00023015"/>
    </source>
</evidence>
<feature type="domain" description="FadR C-terminal" evidence="4">
    <location>
        <begin position="2"/>
        <end position="77"/>
    </location>
</feature>
<dbReference type="EMBL" id="BBMN01000017">
    <property type="protein sequence ID" value="GAL07484.1"/>
    <property type="molecule type" value="Genomic_DNA"/>
</dbReference>
<dbReference type="Proteomes" id="UP000029227">
    <property type="component" value="Unassembled WGS sequence"/>
</dbReference>
<dbReference type="Pfam" id="PF07840">
    <property type="entry name" value="FadR_C"/>
    <property type="match status" value="1"/>
</dbReference>
<dbReference type="SUPFAM" id="SSF48008">
    <property type="entry name" value="GntR ligand-binding domain-like"/>
    <property type="match status" value="1"/>
</dbReference>
<name>A0A090R080_9GAMM</name>
<keyword evidence="1" id="KW-0805">Transcription regulation</keyword>
<dbReference type="GO" id="GO:0000062">
    <property type="term" value="F:fatty-acyl-CoA binding"/>
    <property type="evidence" value="ECO:0007669"/>
    <property type="project" value="InterPro"/>
</dbReference>
<evidence type="ECO:0000313" key="5">
    <source>
        <dbReference type="EMBL" id="GAL07484.1"/>
    </source>
</evidence>
<evidence type="ECO:0000256" key="2">
    <source>
        <dbReference type="ARBA" id="ARBA00023125"/>
    </source>
</evidence>
<protein>
    <submittedName>
        <fullName evidence="5">Transcriptional regulator for fatty acid degradation FadR GntR family</fullName>
    </submittedName>
</protein>
<proteinExistence type="predicted"/>
<accession>A0A090R080</accession>